<dbReference type="PANTHER" id="PTHR31735">
    <property type="entry name" value="VACUOLAR MEMBRANE PROTEIN YPL162C"/>
    <property type="match status" value="1"/>
</dbReference>
<name>A0A194SCP5_RHOGW</name>
<dbReference type="GO" id="GO:0016020">
    <property type="term" value="C:membrane"/>
    <property type="evidence" value="ECO:0007669"/>
    <property type="project" value="TreeGrafter"/>
</dbReference>
<feature type="transmembrane region" description="Helical" evidence="1">
    <location>
        <begin position="175"/>
        <end position="191"/>
    </location>
</feature>
<reference evidence="2 3" key="1">
    <citation type="journal article" date="2015" name="Front. Microbiol.">
        <title>Genome sequence of the plant growth promoting endophytic yeast Rhodotorula graminis WP1.</title>
        <authorList>
            <person name="Firrincieli A."/>
            <person name="Otillar R."/>
            <person name="Salamov A."/>
            <person name="Schmutz J."/>
            <person name="Khan Z."/>
            <person name="Redman R.S."/>
            <person name="Fleck N.D."/>
            <person name="Lindquist E."/>
            <person name="Grigoriev I.V."/>
            <person name="Doty S.L."/>
        </authorList>
    </citation>
    <scope>NUCLEOTIDE SEQUENCE [LARGE SCALE GENOMIC DNA]</scope>
    <source>
        <strain evidence="2 3">WP1</strain>
    </source>
</reference>
<dbReference type="Pfam" id="PF12400">
    <property type="entry name" value="STIMATE"/>
    <property type="match status" value="1"/>
</dbReference>
<dbReference type="STRING" id="578459.A0A194SCP5"/>
<accession>A0A194SCP5</accession>
<organism evidence="2 3">
    <name type="scientific">Rhodotorula graminis (strain WP1)</name>
    <dbReference type="NCBI Taxonomy" id="578459"/>
    <lineage>
        <taxon>Eukaryota</taxon>
        <taxon>Fungi</taxon>
        <taxon>Dikarya</taxon>
        <taxon>Basidiomycota</taxon>
        <taxon>Pucciniomycotina</taxon>
        <taxon>Microbotryomycetes</taxon>
        <taxon>Sporidiobolales</taxon>
        <taxon>Sporidiobolaceae</taxon>
        <taxon>Rhodotorula</taxon>
    </lineage>
</organism>
<dbReference type="OMA" id="WPECEGL"/>
<evidence type="ECO:0000256" key="1">
    <source>
        <dbReference type="SAM" id="Phobius"/>
    </source>
</evidence>
<dbReference type="EMBL" id="KQ474075">
    <property type="protein sequence ID" value="KPV77166.1"/>
    <property type="molecule type" value="Genomic_DNA"/>
</dbReference>
<protein>
    <submittedName>
        <fullName evidence="2">Uncharacterized protein</fullName>
    </submittedName>
</protein>
<dbReference type="GeneID" id="28978892"/>
<gene>
    <name evidence="2" type="ORF">RHOBADRAFT_5896</name>
</gene>
<keyword evidence="1" id="KW-1133">Transmembrane helix</keyword>
<dbReference type="RefSeq" id="XP_018273215.1">
    <property type="nucleotide sequence ID" value="XM_018418445.1"/>
</dbReference>
<feature type="transmembrane region" description="Helical" evidence="1">
    <location>
        <begin position="82"/>
        <end position="101"/>
    </location>
</feature>
<feature type="non-terminal residue" evidence="2">
    <location>
        <position position="1"/>
    </location>
</feature>
<keyword evidence="1" id="KW-0472">Membrane</keyword>
<feature type="non-terminal residue" evidence="2">
    <location>
        <position position="193"/>
    </location>
</feature>
<dbReference type="AlphaFoldDB" id="A0A194SCP5"/>
<feature type="transmembrane region" description="Helical" evidence="1">
    <location>
        <begin position="53"/>
        <end position="76"/>
    </location>
</feature>
<proteinExistence type="predicted"/>
<keyword evidence="3" id="KW-1185">Reference proteome</keyword>
<evidence type="ECO:0000313" key="2">
    <source>
        <dbReference type="EMBL" id="KPV77166.1"/>
    </source>
</evidence>
<dbReference type="Proteomes" id="UP000053890">
    <property type="component" value="Unassembled WGS sequence"/>
</dbReference>
<keyword evidence="1" id="KW-0812">Transmembrane</keyword>
<feature type="transmembrane region" description="Helical" evidence="1">
    <location>
        <begin position="135"/>
        <end position="155"/>
    </location>
</feature>
<evidence type="ECO:0000313" key="3">
    <source>
        <dbReference type="Proteomes" id="UP000053890"/>
    </source>
</evidence>
<dbReference type="PANTHER" id="PTHR31735:SF1">
    <property type="entry name" value="VACUOLAR MEMBRANE PROTEIN YPL162C"/>
    <property type="match status" value="1"/>
</dbReference>
<feature type="transmembrane region" description="Helical" evidence="1">
    <location>
        <begin position="12"/>
        <end position="32"/>
    </location>
</feature>
<dbReference type="InterPro" id="IPR022127">
    <property type="entry name" value="STIMATE/YPL162C"/>
</dbReference>
<dbReference type="OrthoDB" id="431202at2759"/>
<sequence length="193" mass="21548">EVDLDACRLLGPVGLVAQAIMGTIVLSGLVVKRMREHPRRKWKTWLADVAKQVVGQLFLHASNVLIADLIASATSVNPCSLYAAQILIDTTFGVLLIYYLLALATHLMRAHVAPEYQQGFYGHPHFSWHKWGEQAAVYIACLAAMKAVVVFFMWAFPLLEDGVSWLLSWIPSDEAQVVLVMLVLPLVMNLFQF</sequence>